<dbReference type="Pfam" id="PF01037">
    <property type="entry name" value="AsnC_trans_reg"/>
    <property type="match status" value="1"/>
</dbReference>
<dbReference type="Pfam" id="PF13412">
    <property type="entry name" value="HTH_24"/>
    <property type="match status" value="1"/>
</dbReference>
<dbReference type="SUPFAM" id="SSF54909">
    <property type="entry name" value="Dimeric alpha+beta barrel"/>
    <property type="match status" value="1"/>
</dbReference>
<gene>
    <name evidence="5" type="ORF">GCM10011487_25290</name>
</gene>
<dbReference type="GO" id="GO:0005829">
    <property type="term" value="C:cytosol"/>
    <property type="evidence" value="ECO:0007669"/>
    <property type="project" value="TreeGrafter"/>
</dbReference>
<dbReference type="RefSeq" id="WP_161812201.1">
    <property type="nucleotide sequence ID" value="NZ_BLJN01000002.1"/>
</dbReference>
<dbReference type="PANTHER" id="PTHR30154:SF34">
    <property type="entry name" value="TRANSCRIPTIONAL REGULATOR AZLB"/>
    <property type="match status" value="1"/>
</dbReference>
<keyword evidence="6" id="KW-1185">Reference proteome</keyword>
<organism evidence="5 6">
    <name type="scientific">Steroidobacter agaridevorans</name>
    <dbReference type="NCBI Taxonomy" id="2695856"/>
    <lineage>
        <taxon>Bacteria</taxon>
        <taxon>Pseudomonadati</taxon>
        <taxon>Pseudomonadota</taxon>
        <taxon>Gammaproteobacteria</taxon>
        <taxon>Steroidobacterales</taxon>
        <taxon>Steroidobacteraceae</taxon>
        <taxon>Steroidobacter</taxon>
    </lineage>
</organism>
<feature type="domain" description="HTH asnC-type" evidence="4">
    <location>
        <begin position="11"/>
        <end position="85"/>
    </location>
</feature>
<dbReference type="Proteomes" id="UP000445000">
    <property type="component" value="Unassembled WGS sequence"/>
</dbReference>
<dbReference type="InterPro" id="IPR036388">
    <property type="entry name" value="WH-like_DNA-bd_sf"/>
</dbReference>
<dbReference type="Gene3D" id="1.10.10.10">
    <property type="entry name" value="Winged helix-like DNA-binding domain superfamily/Winged helix DNA-binding domain"/>
    <property type="match status" value="1"/>
</dbReference>
<dbReference type="SMART" id="SM00344">
    <property type="entry name" value="HTH_ASNC"/>
    <property type="match status" value="1"/>
</dbReference>
<keyword evidence="1" id="KW-0805">Transcription regulation</keyword>
<proteinExistence type="predicted"/>
<dbReference type="PRINTS" id="PR00033">
    <property type="entry name" value="HTHASNC"/>
</dbReference>
<sequence>MAQNSSRPSRIDRIDLSILTALFSEARISKVQMSEAVGLSASRCYERMRRLEQAEIIRGYHADIDIARLASCLQFQVQIKLLNYTSARARQFEKTLLKIPEIVSCHGVLGHVDYVMTVVAATVERYQEVIAELRNQSENEFDFVTFPISKAIKSHSHSDLKQIVGRLTREEPGPG</sequence>
<dbReference type="InterPro" id="IPR011008">
    <property type="entry name" value="Dimeric_a/b-barrel"/>
</dbReference>
<dbReference type="InterPro" id="IPR036390">
    <property type="entry name" value="WH_DNA-bd_sf"/>
</dbReference>
<evidence type="ECO:0000256" key="3">
    <source>
        <dbReference type="ARBA" id="ARBA00023163"/>
    </source>
</evidence>
<dbReference type="PANTHER" id="PTHR30154">
    <property type="entry name" value="LEUCINE-RESPONSIVE REGULATORY PROTEIN"/>
    <property type="match status" value="1"/>
</dbReference>
<dbReference type="EMBL" id="BLJN01000002">
    <property type="protein sequence ID" value="GFE80529.1"/>
    <property type="molecule type" value="Genomic_DNA"/>
</dbReference>
<dbReference type="GO" id="GO:0043565">
    <property type="term" value="F:sequence-specific DNA binding"/>
    <property type="evidence" value="ECO:0007669"/>
    <property type="project" value="InterPro"/>
</dbReference>
<dbReference type="AlphaFoldDB" id="A0A829YB75"/>
<accession>A0A829YB75</accession>
<evidence type="ECO:0000256" key="1">
    <source>
        <dbReference type="ARBA" id="ARBA00023015"/>
    </source>
</evidence>
<comment type="caution">
    <text evidence="5">The sequence shown here is derived from an EMBL/GenBank/DDBJ whole genome shotgun (WGS) entry which is preliminary data.</text>
</comment>
<dbReference type="Gene3D" id="3.30.70.920">
    <property type="match status" value="1"/>
</dbReference>
<name>A0A829YB75_9GAMM</name>
<evidence type="ECO:0000313" key="6">
    <source>
        <dbReference type="Proteomes" id="UP000445000"/>
    </source>
</evidence>
<reference evidence="6" key="1">
    <citation type="submission" date="2020-01" db="EMBL/GenBank/DDBJ databases">
        <title>'Steroidobacter agaridevorans' sp. nov., agar-degrading bacteria isolated from rhizosphere soils.</title>
        <authorList>
            <person name="Ikenaga M."/>
            <person name="Kataoka M."/>
            <person name="Murouchi A."/>
            <person name="Katsuragi S."/>
            <person name="Sakai M."/>
        </authorList>
    </citation>
    <scope>NUCLEOTIDE SEQUENCE [LARGE SCALE GENOMIC DNA]</scope>
    <source>
        <strain evidence="6">YU21-B</strain>
    </source>
</reference>
<evidence type="ECO:0000313" key="5">
    <source>
        <dbReference type="EMBL" id="GFE80529.1"/>
    </source>
</evidence>
<dbReference type="InterPro" id="IPR000485">
    <property type="entry name" value="AsnC-type_HTH_dom"/>
</dbReference>
<dbReference type="InterPro" id="IPR019887">
    <property type="entry name" value="Tscrpt_reg_AsnC/Lrp_C"/>
</dbReference>
<keyword evidence="3" id="KW-0804">Transcription</keyword>
<dbReference type="SUPFAM" id="SSF46785">
    <property type="entry name" value="Winged helix' DNA-binding domain"/>
    <property type="match status" value="1"/>
</dbReference>
<protein>
    <submittedName>
        <fullName evidence="5">AsnC family transcriptional regulator</fullName>
    </submittedName>
</protein>
<evidence type="ECO:0000259" key="4">
    <source>
        <dbReference type="PROSITE" id="PS50956"/>
    </source>
</evidence>
<keyword evidence="2" id="KW-0238">DNA-binding</keyword>
<evidence type="ECO:0000256" key="2">
    <source>
        <dbReference type="ARBA" id="ARBA00023125"/>
    </source>
</evidence>
<dbReference type="InterPro" id="IPR019888">
    <property type="entry name" value="Tscrpt_reg_AsnC-like"/>
</dbReference>
<dbReference type="PROSITE" id="PS50956">
    <property type="entry name" value="HTH_ASNC_2"/>
    <property type="match status" value="1"/>
</dbReference>
<dbReference type="GO" id="GO:0043200">
    <property type="term" value="P:response to amino acid"/>
    <property type="evidence" value="ECO:0007669"/>
    <property type="project" value="TreeGrafter"/>
</dbReference>